<organism evidence="1">
    <name type="scientific">Musa acuminata subsp. malaccensis</name>
    <name type="common">Wild banana</name>
    <name type="synonym">Musa malaccensis</name>
    <dbReference type="NCBI Taxonomy" id="214687"/>
    <lineage>
        <taxon>Eukaryota</taxon>
        <taxon>Viridiplantae</taxon>
        <taxon>Streptophyta</taxon>
        <taxon>Embryophyta</taxon>
        <taxon>Tracheophyta</taxon>
        <taxon>Spermatophyta</taxon>
        <taxon>Magnoliopsida</taxon>
        <taxon>Liliopsida</taxon>
        <taxon>Zingiberales</taxon>
        <taxon>Musaceae</taxon>
        <taxon>Musa</taxon>
    </lineage>
</organism>
<gene>
    <name evidence="1" type="ORF">GSMUA_117330.1</name>
</gene>
<sequence>MDSIVTQLLLEAFTRLQKLVQHLVVQALQFDHLLPGGGAPARSARGRRGGGGGGCAAAIMDDLVGEVEHGEGAPHLEGGLVVGTGGLLGGAEGAEPDAGAVPTGVTDLRRILPPRPASDAAVLGLVALLPLSASSHAGGQLTVEGGFGLPGGLRLGGKRWVQRKNVGSSPTAAASNRNQTVQILRHANRRL</sequence>
<accession>A0A8D7A2Z9</accession>
<reference evidence="1" key="1">
    <citation type="submission" date="2021-03" db="EMBL/GenBank/DDBJ databases">
        <authorList>
            <consortium name="Genoscope - CEA"/>
            <person name="William W."/>
        </authorList>
    </citation>
    <scope>NUCLEOTIDE SEQUENCE</scope>
    <source>
        <strain evidence="1">Doubled-haploid Pahang</strain>
    </source>
</reference>
<proteinExistence type="predicted"/>
<name>A0A8D7A2Z9_MUSAM</name>
<dbReference type="AlphaFoldDB" id="A0A8D7A2Z9"/>
<evidence type="ECO:0000313" key="1">
    <source>
        <dbReference type="EMBL" id="CAG1841938.1"/>
    </source>
</evidence>
<dbReference type="EMBL" id="HG996469">
    <property type="protein sequence ID" value="CAG1841938.1"/>
    <property type="molecule type" value="Genomic_DNA"/>
</dbReference>
<protein>
    <submittedName>
        <fullName evidence="1">(wild Malaysian banana) hypothetical protein</fullName>
    </submittedName>
</protein>